<keyword evidence="2" id="KW-1185">Reference proteome</keyword>
<gene>
    <name evidence="1" type="ORF">SJ05684_c30170</name>
</gene>
<dbReference type="RefSeq" id="WP_034853237.1">
    <property type="nucleotide sequence ID" value="NZ_AJQT01000026.1"/>
</dbReference>
<evidence type="ECO:0000313" key="2">
    <source>
        <dbReference type="Proteomes" id="UP000217211"/>
    </source>
</evidence>
<proteinExistence type="predicted"/>
<sequence>MKLIGRLRCRIGWHRRLDVIQSFGSAQHIGCPDCGKRFGIHHGIRSVVPWDADLHSMYEMMGYDVNGPLSRWERYRAVKVRQ</sequence>
<protein>
    <submittedName>
        <fullName evidence="1">Uncharacterized protein</fullName>
    </submittedName>
</protein>
<evidence type="ECO:0000313" key="1">
    <source>
        <dbReference type="EMBL" id="ASY64441.1"/>
    </source>
</evidence>
<dbReference type="AlphaFoldDB" id="A0A249PET5"/>
<accession>A0A249PET5</accession>
<dbReference type="KEGG" id="esj:SJ05684_c30170"/>
<dbReference type="EMBL" id="CP023067">
    <property type="protein sequence ID" value="ASY64441.1"/>
    <property type="molecule type" value="Genomic_DNA"/>
</dbReference>
<dbReference type="Proteomes" id="UP000217211">
    <property type="component" value="Chromosome"/>
</dbReference>
<organism evidence="1 2">
    <name type="scientific">Sinorhizobium sojae CCBAU 05684</name>
    <dbReference type="NCBI Taxonomy" id="716928"/>
    <lineage>
        <taxon>Bacteria</taxon>
        <taxon>Pseudomonadati</taxon>
        <taxon>Pseudomonadota</taxon>
        <taxon>Alphaproteobacteria</taxon>
        <taxon>Hyphomicrobiales</taxon>
        <taxon>Rhizobiaceae</taxon>
        <taxon>Sinorhizobium/Ensifer group</taxon>
        <taxon>Sinorhizobium</taxon>
    </lineage>
</organism>
<dbReference type="STRING" id="716928.GCA_000261485_01462"/>
<reference evidence="1 2" key="1">
    <citation type="submission" date="2017-08" db="EMBL/GenBank/DDBJ databases">
        <title>Multipartite genome sequences of Sinorhizobium species nodulating soybeans.</title>
        <authorList>
            <person name="Tian C.F."/>
        </authorList>
    </citation>
    <scope>NUCLEOTIDE SEQUENCE [LARGE SCALE GENOMIC DNA]</scope>
    <source>
        <strain evidence="1 2">CCBAU 05684</strain>
    </source>
</reference>
<name>A0A249PET5_9HYPH</name>